<evidence type="ECO:0000256" key="12">
    <source>
        <dbReference type="ARBA" id="ARBA00042373"/>
    </source>
</evidence>
<evidence type="ECO:0000256" key="6">
    <source>
        <dbReference type="ARBA" id="ARBA00023136"/>
    </source>
</evidence>
<gene>
    <name evidence="15" type="ORF">OSTQU699_LOCUS4498</name>
</gene>
<comment type="subcellular location">
    <subcellularLocation>
        <location evidence="2">Cell membrane</location>
    </subcellularLocation>
</comment>
<evidence type="ECO:0000256" key="11">
    <source>
        <dbReference type="ARBA" id="ARBA00037649"/>
    </source>
</evidence>
<dbReference type="EMBL" id="CAJHUC010000958">
    <property type="protein sequence ID" value="CAD7699139.1"/>
    <property type="molecule type" value="Genomic_DNA"/>
</dbReference>
<evidence type="ECO:0000256" key="2">
    <source>
        <dbReference type="ARBA" id="ARBA00004236"/>
    </source>
</evidence>
<keyword evidence="5" id="KW-0378">Hydrolase</keyword>
<protein>
    <recommendedName>
        <fullName evidence="3">glucan endo-1,3-beta-D-glucosidase</fullName>
        <ecNumber evidence="3">3.2.1.39</ecNumber>
    </recommendedName>
    <alternativeName>
        <fullName evidence="13">Endo-1,3-beta-glucanase btgC</fullName>
    </alternativeName>
    <alternativeName>
        <fullName evidence="12">Laminarinase btgC</fullName>
    </alternativeName>
</protein>
<keyword evidence="6" id="KW-0472">Membrane</keyword>
<keyword evidence="9" id="KW-0961">Cell wall biogenesis/degradation</keyword>
<proteinExistence type="predicted"/>
<accession>A0A8S1IW07</accession>
<dbReference type="InterPro" id="IPR017853">
    <property type="entry name" value="GH"/>
</dbReference>
<comment type="caution">
    <text evidence="15">The sequence shown here is derived from an EMBL/GenBank/DDBJ whole genome shotgun (WGS) entry which is preliminary data.</text>
</comment>
<name>A0A8S1IW07_9CHLO</name>
<evidence type="ECO:0000313" key="16">
    <source>
        <dbReference type="Proteomes" id="UP000708148"/>
    </source>
</evidence>
<comment type="function">
    <text evidence="11">Glucanases play a role in cell expansion during growth, in cell-cell fusion during mating, and in spore release during sporulation. This enzyme may be involved in beta-glucan degradation. Active on laminarin and lichenan.</text>
</comment>
<dbReference type="SUPFAM" id="SSF51445">
    <property type="entry name" value="(Trans)glycosidases"/>
    <property type="match status" value="1"/>
</dbReference>
<evidence type="ECO:0000256" key="9">
    <source>
        <dbReference type="ARBA" id="ARBA00023316"/>
    </source>
</evidence>
<dbReference type="GO" id="GO:0005576">
    <property type="term" value="C:extracellular region"/>
    <property type="evidence" value="ECO:0007669"/>
    <property type="project" value="TreeGrafter"/>
</dbReference>
<evidence type="ECO:0000256" key="14">
    <source>
        <dbReference type="SAM" id="SignalP"/>
    </source>
</evidence>
<keyword evidence="16" id="KW-1185">Reference proteome</keyword>
<dbReference type="InterPro" id="IPR050732">
    <property type="entry name" value="Beta-glucan_modifiers"/>
</dbReference>
<reference evidence="15" key="1">
    <citation type="submission" date="2020-12" db="EMBL/GenBank/DDBJ databases">
        <authorList>
            <person name="Iha C."/>
        </authorList>
    </citation>
    <scope>NUCLEOTIDE SEQUENCE</scope>
</reference>
<dbReference type="GO" id="GO:0005886">
    <property type="term" value="C:plasma membrane"/>
    <property type="evidence" value="ECO:0007669"/>
    <property type="project" value="UniProtKB-SubCell"/>
</dbReference>
<evidence type="ECO:0000256" key="5">
    <source>
        <dbReference type="ARBA" id="ARBA00022801"/>
    </source>
</evidence>
<keyword evidence="8" id="KW-0119">Carbohydrate metabolism</keyword>
<dbReference type="PANTHER" id="PTHR16631">
    <property type="entry name" value="GLUCAN 1,3-BETA-GLUCOSIDASE"/>
    <property type="match status" value="1"/>
</dbReference>
<dbReference type="PANTHER" id="PTHR16631:SF17">
    <property type="entry name" value="GLUCAN ENDO-1,3-BETA-GLUCOSIDASE BTGC"/>
    <property type="match status" value="1"/>
</dbReference>
<evidence type="ECO:0000256" key="3">
    <source>
        <dbReference type="ARBA" id="ARBA00012780"/>
    </source>
</evidence>
<dbReference type="EC" id="3.2.1.39" evidence="3"/>
<dbReference type="OrthoDB" id="68336at2759"/>
<evidence type="ECO:0000256" key="13">
    <source>
        <dbReference type="ARBA" id="ARBA00043078"/>
    </source>
</evidence>
<dbReference type="AlphaFoldDB" id="A0A8S1IW07"/>
<evidence type="ECO:0000256" key="4">
    <source>
        <dbReference type="ARBA" id="ARBA00022475"/>
    </source>
</evidence>
<organism evidence="15 16">
    <name type="scientific">Ostreobium quekettii</name>
    <dbReference type="NCBI Taxonomy" id="121088"/>
    <lineage>
        <taxon>Eukaryota</taxon>
        <taxon>Viridiplantae</taxon>
        <taxon>Chlorophyta</taxon>
        <taxon>core chlorophytes</taxon>
        <taxon>Ulvophyceae</taxon>
        <taxon>TCBD clade</taxon>
        <taxon>Bryopsidales</taxon>
        <taxon>Ostreobineae</taxon>
        <taxon>Ostreobiaceae</taxon>
        <taxon>Ostreobium</taxon>
    </lineage>
</organism>
<comment type="catalytic activity">
    <reaction evidence="1">
        <text>Hydrolysis of (1-&gt;3)-beta-D-glucosidic linkages in (1-&gt;3)-beta-D-glucans.</text>
        <dbReference type="EC" id="3.2.1.39"/>
    </reaction>
</comment>
<evidence type="ECO:0000256" key="7">
    <source>
        <dbReference type="ARBA" id="ARBA00023180"/>
    </source>
</evidence>
<dbReference type="Proteomes" id="UP000708148">
    <property type="component" value="Unassembled WGS sequence"/>
</dbReference>
<keyword evidence="14" id="KW-0732">Signal</keyword>
<evidence type="ECO:0000256" key="10">
    <source>
        <dbReference type="ARBA" id="ARBA00023326"/>
    </source>
</evidence>
<keyword evidence="7" id="KW-0325">Glycoprotein</keyword>
<feature type="signal peptide" evidence="14">
    <location>
        <begin position="1"/>
        <end position="28"/>
    </location>
</feature>
<evidence type="ECO:0000313" key="15">
    <source>
        <dbReference type="EMBL" id="CAD7699139.1"/>
    </source>
</evidence>
<dbReference type="GO" id="GO:0000272">
    <property type="term" value="P:polysaccharide catabolic process"/>
    <property type="evidence" value="ECO:0007669"/>
    <property type="project" value="UniProtKB-KW"/>
</dbReference>
<evidence type="ECO:0000256" key="8">
    <source>
        <dbReference type="ARBA" id="ARBA00023277"/>
    </source>
</evidence>
<dbReference type="GO" id="GO:0071555">
    <property type="term" value="P:cell wall organization"/>
    <property type="evidence" value="ECO:0007669"/>
    <property type="project" value="UniProtKB-KW"/>
</dbReference>
<feature type="chain" id="PRO_5035909616" description="glucan endo-1,3-beta-D-glucosidase" evidence="14">
    <location>
        <begin position="29"/>
        <end position="351"/>
    </location>
</feature>
<keyword evidence="10" id="KW-0624">Polysaccharide degradation</keyword>
<dbReference type="GO" id="GO:0009986">
    <property type="term" value="C:cell surface"/>
    <property type="evidence" value="ECO:0007669"/>
    <property type="project" value="TreeGrafter"/>
</dbReference>
<evidence type="ECO:0000256" key="1">
    <source>
        <dbReference type="ARBA" id="ARBA00000382"/>
    </source>
</evidence>
<keyword evidence="4" id="KW-1003">Cell membrane</keyword>
<sequence length="351" mass="38330">MAVGSPLRGCLARLLALLLALSLAAAQGQPFSRNALYGVTYAPFNLDLDSICLPTARVTEDMAIIAEVADRVRLYNVAVCPEATDAVLDFAAENGMRVVLGLFISNDTALNMAEMGAVVPLLEAYGAIVDAVVVGNEAVFVGGVDPFVLVSYVEDTRKALRESGFQHPVSTAEVWPIFESPIGPTIANASDFICLQMQPYWEGWDVVCPENTPFECLGAGEYVHAKAAGLERLFGKQVWACESGWPTEGERCCQGSRDNARDGLLAGPSVENATIFMSDFVRAARQEGRPFFYHTVFDGEWKRIWAPCMECKGLDTQLTNPMCNTCEVDYHWGFYDFTRNPKPGFTLVPAP</sequence>
<dbReference type="Gene3D" id="3.20.20.80">
    <property type="entry name" value="Glycosidases"/>
    <property type="match status" value="1"/>
</dbReference>
<dbReference type="GO" id="GO:0042973">
    <property type="term" value="F:glucan endo-1,3-beta-D-glucosidase activity"/>
    <property type="evidence" value="ECO:0007669"/>
    <property type="project" value="UniProtKB-EC"/>
</dbReference>